<evidence type="ECO:0000313" key="1">
    <source>
        <dbReference type="EMBL" id="MBA8808432.1"/>
    </source>
</evidence>
<name>A0A7W3J8V8_9MICO</name>
<accession>A0A7W3J8V8</accession>
<sequence>MTTTQPSPYRIVLEGIDGVGKSTVVRALRDGLEPERSVLPETMAPVTLDLFRAYGRDVHGAPQAYWSAVSRRTKTQVFLTEGVVRATYLADAYGAYEVVLHDRWWQTFQAYSEPEDFDDRCAFLRDALPDVDLVLYLRGDVEACAACLVADDDWLVREVGADSIVAFLQRLQDRYDALFADHPDTVVVDAGVGGPDAVAEAVLAEICRRLPASRGAAERPSVPTRFAHPDPRDVVAVLLQDPVTNDREFFDYLRSRFPDHRQGPVAKL</sequence>
<reference evidence="1 2" key="1">
    <citation type="submission" date="2020-07" db="EMBL/GenBank/DDBJ databases">
        <title>Sequencing the genomes of 1000 actinobacteria strains.</title>
        <authorList>
            <person name="Klenk H.-P."/>
        </authorList>
    </citation>
    <scope>NUCLEOTIDE SEQUENCE [LARGE SCALE GENOMIC DNA]</scope>
    <source>
        <strain evidence="1 2">DSM 44121</strain>
    </source>
</reference>
<evidence type="ECO:0000313" key="2">
    <source>
        <dbReference type="Proteomes" id="UP000540568"/>
    </source>
</evidence>
<dbReference type="InterPro" id="IPR027417">
    <property type="entry name" value="P-loop_NTPase"/>
</dbReference>
<dbReference type="RefSeq" id="WP_182616435.1">
    <property type="nucleotide sequence ID" value="NZ_BAAATF010000003.1"/>
</dbReference>
<keyword evidence="1" id="KW-0418">Kinase</keyword>
<dbReference type="GO" id="GO:0016301">
    <property type="term" value="F:kinase activity"/>
    <property type="evidence" value="ECO:0007669"/>
    <property type="project" value="UniProtKB-KW"/>
</dbReference>
<dbReference type="AlphaFoldDB" id="A0A7W3J8V8"/>
<keyword evidence="1" id="KW-0808">Transferase</keyword>
<dbReference type="EMBL" id="JACGWV010000001">
    <property type="protein sequence ID" value="MBA8808432.1"/>
    <property type="molecule type" value="Genomic_DNA"/>
</dbReference>
<comment type="caution">
    <text evidence="1">The sequence shown here is derived from an EMBL/GenBank/DDBJ whole genome shotgun (WGS) entry which is preliminary data.</text>
</comment>
<dbReference type="SUPFAM" id="SSF52540">
    <property type="entry name" value="P-loop containing nucleoside triphosphate hydrolases"/>
    <property type="match status" value="1"/>
</dbReference>
<keyword evidence="2" id="KW-1185">Reference proteome</keyword>
<protein>
    <submittedName>
        <fullName evidence="1">Thymidylate kinase</fullName>
    </submittedName>
</protein>
<gene>
    <name evidence="1" type="ORF">FHX71_002374</name>
</gene>
<proteinExistence type="predicted"/>
<organism evidence="1 2">
    <name type="scientific">Promicromonospora sukumoe</name>
    <dbReference type="NCBI Taxonomy" id="88382"/>
    <lineage>
        <taxon>Bacteria</taxon>
        <taxon>Bacillati</taxon>
        <taxon>Actinomycetota</taxon>
        <taxon>Actinomycetes</taxon>
        <taxon>Micrococcales</taxon>
        <taxon>Promicromonosporaceae</taxon>
        <taxon>Promicromonospora</taxon>
    </lineage>
</organism>
<dbReference type="Gene3D" id="3.40.50.300">
    <property type="entry name" value="P-loop containing nucleotide triphosphate hydrolases"/>
    <property type="match status" value="1"/>
</dbReference>
<dbReference type="Proteomes" id="UP000540568">
    <property type="component" value="Unassembled WGS sequence"/>
</dbReference>